<keyword evidence="2" id="KW-1185">Reference proteome</keyword>
<organism evidence="1 2">
    <name type="scientific">Adlercreutzia wanghongyangiae</name>
    <dbReference type="NCBI Taxonomy" id="3111451"/>
    <lineage>
        <taxon>Bacteria</taxon>
        <taxon>Bacillati</taxon>
        <taxon>Actinomycetota</taxon>
        <taxon>Coriobacteriia</taxon>
        <taxon>Eggerthellales</taxon>
        <taxon>Eggerthellaceae</taxon>
        <taxon>Adlercreutzia</taxon>
    </lineage>
</organism>
<accession>A0ABU6IF31</accession>
<proteinExistence type="predicted"/>
<evidence type="ECO:0008006" key="3">
    <source>
        <dbReference type="Google" id="ProtNLM"/>
    </source>
</evidence>
<protein>
    <recommendedName>
        <fullName evidence="3">Lipoprotein</fullName>
    </recommendedName>
</protein>
<gene>
    <name evidence="1" type="ORF">VIN30_00925</name>
</gene>
<reference evidence="1 2" key="1">
    <citation type="submission" date="2024-01" db="EMBL/GenBank/DDBJ databases">
        <title>novel species in genus Adlercreutzia.</title>
        <authorList>
            <person name="Liu X."/>
        </authorList>
    </citation>
    <scope>NUCLEOTIDE SEQUENCE [LARGE SCALE GENOMIC DNA]</scope>
    <source>
        <strain evidence="1 2">R7</strain>
    </source>
</reference>
<name>A0ABU6IF31_9ACTN</name>
<dbReference type="RefSeq" id="WP_338208533.1">
    <property type="nucleotide sequence ID" value="NZ_JAYMFF010000002.1"/>
</dbReference>
<dbReference type="EMBL" id="JAYMFF010000002">
    <property type="protein sequence ID" value="MEC4175012.1"/>
    <property type="molecule type" value="Genomic_DNA"/>
</dbReference>
<comment type="caution">
    <text evidence="1">The sequence shown here is derived from an EMBL/GenBank/DDBJ whole genome shotgun (WGS) entry which is preliminary data.</text>
</comment>
<evidence type="ECO:0000313" key="1">
    <source>
        <dbReference type="EMBL" id="MEC4175012.1"/>
    </source>
</evidence>
<sequence length="154" mass="16792">MNPQSHSAALRGPRPRFLFGGTAGTNRIARALLALGLAALLCLPACSFTPNKAESASSRNETAAEAASHLAFRTDEKLQQHFEKHGRETGCATAEEYLAAANAVIADPASLHKLQAEDGDDLYFLERTGEFVVVSPAGYIRTYYLTDRNYFDRQ</sequence>
<evidence type="ECO:0000313" key="2">
    <source>
        <dbReference type="Proteomes" id="UP001349994"/>
    </source>
</evidence>
<dbReference type="Proteomes" id="UP001349994">
    <property type="component" value="Unassembled WGS sequence"/>
</dbReference>